<protein>
    <submittedName>
        <fullName evidence="7">FliA/WhiG family RNA polymerase sigma factor</fullName>
    </submittedName>
</protein>
<gene>
    <name evidence="7" type="ORF">I0Q91_01315</name>
</gene>
<feature type="domain" description="RNA polymerase sigma-70" evidence="6">
    <location>
        <begin position="212"/>
        <end position="238"/>
    </location>
</feature>
<dbReference type="InterPro" id="IPR000943">
    <property type="entry name" value="RNA_pol_sigma70"/>
</dbReference>
<dbReference type="Proteomes" id="UP000621436">
    <property type="component" value="Unassembled WGS sequence"/>
</dbReference>
<dbReference type="Gene3D" id="1.20.140.160">
    <property type="match status" value="1"/>
</dbReference>
<comment type="caution">
    <text evidence="7">The sequence shown here is derived from an EMBL/GenBank/DDBJ whole genome shotgun (WGS) entry which is preliminary data.</text>
</comment>
<dbReference type="InterPro" id="IPR013324">
    <property type="entry name" value="RNA_pol_sigma_r3/r4-like"/>
</dbReference>
<keyword evidence="3" id="KW-0238">DNA-binding</keyword>
<keyword evidence="1" id="KW-0805">Transcription regulation</keyword>
<evidence type="ECO:0000256" key="3">
    <source>
        <dbReference type="ARBA" id="ARBA00023125"/>
    </source>
</evidence>
<accession>A0A931ANR2</accession>
<dbReference type="InterPro" id="IPR007627">
    <property type="entry name" value="RNA_pol_sigma70_r2"/>
</dbReference>
<reference evidence="7" key="1">
    <citation type="submission" date="2020-11" db="EMBL/GenBank/DDBJ databases">
        <title>Halonatronomonas betainensis gen. nov., sp. nov. a novel haloalkaliphilic representative of the family Halanaerobiacae capable of betaine degradation.</title>
        <authorList>
            <person name="Boltyanskaya Y."/>
            <person name="Kevbrin V."/>
            <person name="Detkova E."/>
            <person name="Grouzdev D.S."/>
            <person name="Koziaeva V."/>
            <person name="Zhilina T."/>
        </authorList>
    </citation>
    <scope>NUCLEOTIDE SEQUENCE</scope>
    <source>
        <strain evidence="7">Z-7014</strain>
    </source>
</reference>
<dbReference type="Pfam" id="PF04542">
    <property type="entry name" value="Sigma70_r2"/>
    <property type="match status" value="1"/>
</dbReference>
<dbReference type="InterPro" id="IPR007630">
    <property type="entry name" value="RNA_pol_sigma70_r4"/>
</dbReference>
<dbReference type="GO" id="GO:0003677">
    <property type="term" value="F:DNA binding"/>
    <property type="evidence" value="ECO:0007669"/>
    <property type="project" value="UniProtKB-KW"/>
</dbReference>
<evidence type="ECO:0000256" key="5">
    <source>
        <dbReference type="SAM" id="Coils"/>
    </source>
</evidence>
<organism evidence="7 8">
    <name type="scientific">Halonatronomonas betaini</name>
    <dbReference type="NCBI Taxonomy" id="2778430"/>
    <lineage>
        <taxon>Bacteria</taxon>
        <taxon>Bacillati</taxon>
        <taxon>Bacillota</taxon>
        <taxon>Clostridia</taxon>
        <taxon>Halanaerobiales</taxon>
        <taxon>Halarsenatibacteraceae</taxon>
        <taxon>Halonatronomonas</taxon>
    </lineage>
</organism>
<dbReference type="CDD" id="cd06171">
    <property type="entry name" value="Sigma70_r4"/>
    <property type="match status" value="1"/>
</dbReference>
<evidence type="ECO:0000256" key="4">
    <source>
        <dbReference type="ARBA" id="ARBA00023163"/>
    </source>
</evidence>
<keyword evidence="2" id="KW-0731">Sigma factor</keyword>
<dbReference type="Pfam" id="PF04545">
    <property type="entry name" value="Sigma70_r4"/>
    <property type="match status" value="1"/>
</dbReference>
<dbReference type="NCBIfam" id="TIGR02937">
    <property type="entry name" value="sigma70-ECF"/>
    <property type="match status" value="1"/>
</dbReference>
<dbReference type="GO" id="GO:0016987">
    <property type="term" value="F:sigma factor activity"/>
    <property type="evidence" value="ECO:0007669"/>
    <property type="project" value="UniProtKB-KW"/>
</dbReference>
<dbReference type="GO" id="GO:0003899">
    <property type="term" value="F:DNA-directed RNA polymerase activity"/>
    <property type="evidence" value="ECO:0007669"/>
    <property type="project" value="InterPro"/>
</dbReference>
<dbReference type="PRINTS" id="PR00046">
    <property type="entry name" value="SIGMA70FCT"/>
</dbReference>
<dbReference type="PIRSF" id="PIRSF000770">
    <property type="entry name" value="RNA_pol_sigma-SigE/K"/>
    <property type="match status" value="1"/>
</dbReference>
<dbReference type="InterPro" id="IPR014284">
    <property type="entry name" value="RNA_pol_sigma-70_dom"/>
</dbReference>
<keyword evidence="5" id="KW-0175">Coiled coil</keyword>
<keyword evidence="8" id="KW-1185">Reference proteome</keyword>
<dbReference type="RefSeq" id="WP_270452367.1">
    <property type="nucleotide sequence ID" value="NZ_JADPIE010000001.1"/>
</dbReference>
<dbReference type="NCBIfam" id="TIGR02479">
    <property type="entry name" value="FliA_WhiG"/>
    <property type="match status" value="1"/>
</dbReference>
<dbReference type="Gene3D" id="1.10.1740.10">
    <property type="match status" value="1"/>
</dbReference>
<evidence type="ECO:0000259" key="6">
    <source>
        <dbReference type="PROSITE" id="PS00716"/>
    </source>
</evidence>
<dbReference type="PANTHER" id="PTHR30385:SF7">
    <property type="entry name" value="RNA POLYMERASE SIGMA FACTOR FLIA"/>
    <property type="match status" value="1"/>
</dbReference>
<dbReference type="SUPFAM" id="SSF88946">
    <property type="entry name" value="Sigma2 domain of RNA polymerase sigma factors"/>
    <property type="match status" value="1"/>
</dbReference>
<proteinExistence type="predicted"/>
<dbReference type="InterPro" id="IPR013325">
    <property type="entry name" value="RNA_pol_sigma_r2"/>
</dbReference>
<evidence type="ECO:0000313" key="7">
    <source>
        <dbReference type="EMBL" id="MBF8435707.1"/>
    </source>
</evidence>
<keyword evidence="4" id="KW-0804">Transcription</keyword>
<dbReference type="AlphaFoldDB" id="A0A931ANR2"/>
<dbReference type="PROSITE" id="PS00716">
    <property type="entry name" value="SIGMA70_2"/>
    <property type="match status" value="1"/>
</dbReference>
<name>A0A931ANR2_9FIRM</name>
<evidence type="ECO:0000313" key="8">
    <source>
        <dbReference type="Proteomes" id="UP000621436"/>
    </source>
</evidence>
<dbReference type="PANTHER" id="PTHR30385">
    <property type="entry name" value="SIGMA FACTOR F FLAGELLAR"/>
    <property type="match status" value="1"/>
</dbReference>
<dbReference type="SUPFAM" id="SSF88659">
    <property type="entry name" value="Sigma3 and sigma4 domains of RNA polymerase sigma factors"/>
    <property type="match status" value="1"/>
</dbReference>
<sequence>MKTKIENYDLWTKFQKENSESAREKIILNNLDIVKYQARRVSTLIPNFIDVDDLQSYGMIGLIEAVERFNPEMGYKFSTFASKRVRGAIIDYLRDLDWLPHSIRTDAKKIINEKEELKNDEITDDISELAERLELSKSRIKKVLRYFNASQWLSLDTEYEDATLLDIVSSSIAEPDKKLDKEATKGILIEAVDKLNEQERLVVSLYYYEELTQEEIAEVLELSTARISQIHKKSIQRLRGYLANKKTDLF</sequence>
<feature type="coiled-coil region" evidence="5">
    <location>
        <begin position="112"/>
        <end position="139"/>
    </location>
</feature>
<dbReference type="InterPro" id="IPR012845">
    <property type="entry name" value="RNA_pol_sigma_FliA_WhiG"/>
</dbReference>
<dbReference type="EMBL" id="JADPIE010000001">
    <property type="protein sequence ID" value="MBF8435707.1"/>
    <property type="molecule type" value="Genomic_DNA"/>
</dbReference>
<dbReference type="GO" id="GO:0006352">
    <property type="term" value="P:DNA-templated transcription initiation"/>
    <property type="evidence" value="ECO:0007669"/>
    <property type="project" value="InterPro"/>
</dbReference>
<evidence type="ECO:0000256" key="1">
    <source>
        <dbReference type="ARBA" id="ARBA00023015"/>
    </source>
</evidence>
<evidence type="ECO:0000256" key="2">
    <source>
        <dbReference type="ARBA" id="ARBA00023082"/>
    </source>
</evidence>